<sequence>MFDIGWPELLVIACIAIIVVGPKDLPRMLRSLGQTLGKVRRMSREFQSTFNEALREAEQQADIADMKEQVEKAGNLNPLGDLTKSIEDDINGKKNGAVQGKKPERPKPVEKAETPAAEPEAAPDKPSGPAAAPASETPVQEENKA</sequence>
<comment type="subcellular location">
    <subcellularLocation>
        <location evidence="9">Cell membrane</location>
        <topology evidence="9">Single-pass membrane protein</topology>
    </subcellularLocation>
    <subcellularLocation>
        <location evidence="1">Membrane</location>
        <topology evidence="1">Single-pass membrane protein</topology>
    </subcellularLocation>
</comment>
<proteinExistence type="inferred from homology"/>
<feature type="transmembrane region" description="Helical" evidence="11">
    <location>
        <begin position="6"/>
        <end position="22"/>
    </location>
</feature>
<evidence type="ECO:0000256" key="9">
    <source>
        <dbReference type="HAMAP-Rule" id="MF_00237"/>
    </source>
</evidence>
<gene>
    <name evidence="9" type="primary">tatB</name>
    <name evidence="12" type="ORF">JM93_00699</name>
</gene>
<evidence type="ECO:0000256" key="11">
    <source>
        <dbReference type="SAM" id="Phobius"/>
    </source>
</evidence>
<name>A0A562TIN0_9HYPH</name>
<keyword evidence="8 9" id="KW-0472">Membrane</keyword>
<dbReference type="GO" id="GO:0043953">
    <property type="term" value="P:protein transport by the Tat complex"/>
    <property type="evidence" value="ECO:0007669"/>
    <property type="project" value="UniProtKB-UniRule"/>
</dbReference>
<comment type="similarity">
    <text evidence="9">Belongs to the TatB family.</text>
</comment>
<evidence type="ECO:0000256" key="1">
    <source>
        <dbReference type="ARBA" id="ARBA00004167"/>
    </source>
</evidence>
<keyword evidence="2 9" id="KW-0813">Transport</keyword>
<feature type="region of interest" description="Disordered" evidence="10">
    <location>
        <begin position="69"/>
        <end position="145"/>
    </location>
</feature>
<evidence type="ECO:0000256" key="3">
    <source>
        <dbReference type="ARBA" id="ARBA00022475"/>
    </source>
</evidence>
<comment type="function">
    <text evidence="9">Part of the twin-arginine translocation (Tat) system that transports large folded proteins containing a characteristic twin-arginine motif in their signal peptide across membranes. Together with TatC, TatB is part of a receptor directly interacting with Tat signal peptides. TatB may form an oligomeric binding site that transiently accommodates folded Tat precursor proteins before their translocation.</text>
</comment>
<dbReference type="InterPro" id="IPR003369">
    <property type="entry name" value="TatA/B/E"/>
</dbReference>
<protein>
    <recommendedName>
        <fullName evidence="9">Sec-independent protein translocase protein TatB</fullName>
    </recommendedName>
</protein>
<keyword evidence="7 9" id="KW-0811">Translocation</keyword>
<dbReference type="EMBL" id="VLLF01000001">
    <property type="protein sequence ID" value="TWI93144.1"/>
    <property type="molecule type" value="Genomic_DNA"/>
</dbReference>
<comment type="subunit">
    <text evidence="9">The Tat system comprises two distinct complexes: a TatABC complex, containing multiple copies of TatA, TatB and TatC subunits, and a separate TatA complex, containing only TatA subunits. Substrates initially bind to the TatABC complex, which probably triggers association of the separate TatA complex to form the active translocon.</text>
</comment>
<evidence type="ECO:0000256" key="6">
    <source>
        <dbReference type="ARBA" id="ARBA00022989"/>
    </source>
</evidence>
<evidence type="ECO:0000256" key="2">
    <source>
        <dbReference type="ARBA" id="ARBA00022448"/>
    </source>
</evidence>
<evidence type="ECO:0000256" key="10">
    <source>
        <dbReference type="SAM" id="MobiDB-lite"/>
    </source>
</evidence>
<evidence type="ECO:0000256" key="8">
    <source>
        <dbReference type="ARBA" id="ARBA00023136"/>
    </source>
</evidence>
<evidence type="ECO:0000313" key="12">
    <source>
        <dbReference type="EMBL" id="TWI93144.1"/>
    </source>
</evidence>
<reference evidence="12 13" key="1">
    <citation type="submission" date="2019-07" db="EMBL/GenBank/DDBJ databases">
        <title>Genomic Encyclopedia of Archaeal and Bacterial Type Strains, Phase II (KMG-II): from individual species to whole genera.</title>
        <authorList>
            <person name="Goeker M."/>
        </authorList>
    </citation>
    <scope>NUCLEOTIDE SEQUENCE [LARGE SCALE GENOMIC DNA]</scope>
    <source>
        <strain evidence="12 13">ATCC BAA-252</strain>
    </source>
</reference>
<dbReference type="GO" id="GO:0008320">
    <property type="term" value="F:protein transmembrane transporter activity"/>
    <property type="evidence" value="ECO:0007669"/>
    <property type="project" value="UniProtKB-UniRule"/>
</dbReference>
<dbReference type="PRINTS" id="PR01506">
    <property type="entry name" value="TATBPROTEIN"/>
</dbReference>
<dbReference type="HAMAP" id="MF_00237">
    <property type="entry name" value="TatB"/>
    <property type="match status" value="1"/>
</dbReference>
<dbReference type="PANTHER" id="PTHR33162">
    <property type="entry name" value="SEC-INDEPENDENT PROTEIN TRANSLOCASE PROTEIN TATA, CHLOROPLASTIC"/>
    <property type="match status" value="1"/>
</dbReference>
<dbReference type="OrthoDB" id="7206969at2"/>
<keyword evidence="6 9" id="KW-1133">Transmembrane helix</keyword>
<dbReference type="GO" id="GO:0033281">
    <property type="term" value="C:TAT protein transport complex"/>
    <property type="evidence" value="ECO:0007669"/>
    <property type="project" value="UniProtKB-UniRule"/>
</dbReference>
<dbReference type="NCBIfam" id="TIGR01410">
    <property type="entry name" value="tatB"/>
    <property type="match status" value="1"/>
</dbReference>
<dbReference type="InterPro" id="IPR018448">
    <property type="entry name" value="TatB"/>
</dbReference>
<dbReference type="Gene3D" id="1.20.5.3310">
    <property type="match status" value="1"/>
</dbReference>
<feature type="compositionally biased region" description="Basic and acidic residues" evidence="10">
    <location>
        <begin position="101"/>
        <end position="113"/>
    </location>
</feature>
<dbReference type="Proteomes" id="UP000320593">
    <property type="component" value="Unassembled WGS sequence"/>
</dbReference>
<accession>A0A562TIN0</accession>
<evidence type="ECO:0000256" key="4">
    <source>
        <dbReference type="ARBA" id="ARBA00022692"/>
    </source>
</evidence>
<dbReference type="RefSeq" id="WP_145340637.1">
    <property type="nucleotide sequence ID" value="NZ_SMLY01000087.1"/>
</dbReference>
<organism evidence="12 13">
    <name type="scientific">Roseibium hamelinense</name>
    <dbReference type="NCBI Taxonomy" id="150831"/>
    <lineage>
        <taxon>Bacteria</taxon>
        <taxon>Pseudomonadati</taxon>
        <taxon>Pseudomonadota</taxon>
        <taxon>Alphaproteobacteria</taxon>
        <taxon>Hyphomicrobiales</taxon>
        <taxon>Stappiaceae</taxon>
        <taxon>Roseibium</taxon>
    </lineage>
</organism>
<evidence type="ECO:0000256" key="7">
    <source>
        <dbReference type="ARBA" id="ARBA00023010"/>
    </source>
</evidence>
<keyword evidence="13" id="KW-1185">Reference proteome</keyword>
<dbReference type="Pfam" id="PF02416">
    <property type="entry name" value="TatA_B_E"/>
    <property type="match status" value="1"/>
</dbReference>
<keyword evidence="3 9" id="KW-1003">Cell membrane</keyword>
<dbReference type="PANTHER" id="PTHR33162:SF1">
    <property type="entry name" value="SEC-INDEPENDENT PROTEIN TRANSLOCASE PROTEIN TATA, CHLOROPLASTIC"/>
    <property type="match status" value="1"/>
</dbReference>
<dbReference type="AlphaFoldDB" id="A0A562TIN0"/>
<comment type="caution">
    <text evidence="12">The sequence shown here is derived from an EMBL/GenBank/DDBJ whole genome shotgun (WGS) entry which is preliminary data.</text>
</comment>
<evidence type="ECO:0000313" key="13">
    <source>
        <dbReference type="Proteomes" id="UP000320593"/>
    </source>
</evidence>
<keyword evidence="5 9" id="KW-0653">Protein transport</keyword>
<keyword evidence="4 9" id="KW-0812">Transmembrane</keyword>
<evidence type="ECO:0000256" key="5">
    <source>
        <dbReference type="ARBA" id="ARBA00022927"/>
    </source>
</evidence>